<feature type="region of interest" description="Disordered" evidence="1">
    <location>
        <begin position="483"/>
        <end position="530"/>
    </location>
</feature>
<sequence length="530" mass="58902">MPTLHAPPHSPMRIDSPLRTSSLSQAGSCPVYSFNRSVASLPLAESRSEVFMDIDVPLPRAPARLKRKADDIDGSLQSSIRRRPAHDQDCKRRRLAQPMVMRQRKRRVSKIAKARNMFLKRTQGVVRVTQPDPNAYPFCYPDAYPTDLRVLQQVAPHHFSPRAVHPFVPAPDAPMSQAALASKPSQLDVPMAAPSMQCIADSSQPVGLGFITSRMTNAQRIAHRAHKRHRAHLKAKSRAAIDKLVKQGLPRSIRKATQTTKVPRKLTDVRKATTPYLGSFEWKRCRAYHPVLRVAPLDIPIDLEERLEIVVVRLDRLEGDVDMEYEEPTSYDTTDDDEEVMEIYFTPLPSYDMLSSAFDDAMDIVPSEAPVAQVVPVVQQVTAQSAETATEALPDYEEEQQPTQADSLHAVLQVKAPAPAAETSDYFEDDDEDEEDEEVWFDASEEAASEAALITKAENFLATIGAELDAAQAAAETEELFEELFGPEPTAPSASDEDVFGSSTVPKFVQGSSSRRTMRYRPVPGVSFDD</sequence>
<name>A0A5C2SG94_9APHY</name>
<organism evidence="2 3">
    <name type="scientific">Lentinus tigrinus ALCF2SS1-6</name>
    <dbReference type="NCBI Taxonomy" id="1328759"/>
    <lineage>
        <taxon>Eukaryota</taxon>
        <taxon>Fungi</taxon>
        <taxon>Dikarya</taxon>
        <taxon>Basidiomycota</taxon>
        <taxon>Agaricomycotina</taxon>
        <taxon>Agaricomycetes</taxon>
        <taxon>Polyporales</taxon>
        <taxon>Polyporaceae</taxon>
        <taxon>Lentinus</taxon>
    </lineage>
</organism>
<dbReference type="Proteomes" id="UP000313359">
    <property type="component" value="Unassembled WGS sequence"/>
</dbReference>
<dbReference type="EMBL" id="ML122258">
    <property type="protein sequence ID" value="RPD62750.1"/>
    <property type="molecule type" value="Genomic_DNA"/>
</dbReference>
<evidence type="ECO:0000256" key="1">
    <source>
        <dbReference type="SAM" id="MobiDB-lite"/>
    </source>
</evidence>
<dbReference type="AlphaFoldDB" id="A0A5C2SG94"/>
<gene>
    <name evidence="2" type="ORF">L227DRAFT_651655</name>
</gene>
<reference evidence="2" key="1">
    <citation type="journal article" date="2018" name="Genome Biol. Evol.">
        <title>Genomics and development of Lentinus tigrinus, a white-rot wood-decaying mushroom with dimorphic fruiting bodies.</title>
        <authorList>
            <person name="Wu B."/>
            <person name="Xu Z."/>
            <person name="Knudson A."/>
            <person name="Carlson A."/>
            <person name="Chen N."/>
            <person name="Kovaka S."/>
            <person name="LaButti K."/>
            <person name="Lipzen A."/>
            <person name="Pennachio C."/>
            <person name="Riley R."/>
            <person name="Schakwitz W."/>
            <person name="Umezawa K."/>
            <person name="Ohm R.A."/>
            <person name="Grigoriev I.V."/>
            <person name="Nagy L.G."/>
            <person name="Gibbons J."/>
            <person name="Hibbett D."/>
        </authorList>
    </citation>
    <scope>NUCLEOTIDE SEQUENCE [LARGE SCALE GENOMIC DNA]</scope>
    <source>
        <strain evidence="2">ALCF2SS1-6</strain>
    </source>
</reference>
<protein>
    <submittedName>
        <fullName evidence="2">Uncharacterized protein</fullName>
    </submittedName>
</protein>
<keyword evidence="3" id="KW-1185">Reference proteome</keyword>
<evidence type="ECO:0000313" key="2">
    <source>
        <dbReference type="EMBL" id="RPD62750.1"/>
    </source>
</evidence>
<feature type="compositionally biased region" description="Polar residues" evidence="1">
    <location>
        <begin position="501"/>
        <end position="515"/>
    </location>
</feature>
<dbReference type="OrthoDB" id="10536888at2759"/>
<evidence type="ECO:0000313" key="3">
    <source>
        <dbReference type="Proteomes" id="UP000313359"/>
    </source>
</evidence>
<feature type="region of interest" description="Disordered" evidence="1">
    <location>
        <begin position="1"/>
        <end position="21"/>
    </location>
</feature>
<proteinExistence type="predicted"/>
<accession>A0A5C2SG94</accession>